<gene>
    <name evidence="11" type="ORF">IRI77_06215</name>
</gene>
<dbReference type="Pfam" id="PF13229">
    <property type="entry name" value="Beta_helix"/>
    <property type="match status" value="1"/>
</dbReference>
<dbReference type="Gene3D" id="2.160.20.10">
    <property type="entry name" value="Single-stranded right-handed beta-helix, Pectin lyase-like"/>
    <property type="match status" value="3"/>
</dbReference>
<feature type="chain" id="PRO_5032932080" evidence="7">
    <location>
        <begin position="21"/>
        <end position="571"/>
    </location>
</feature>
<protein>
    <submittedName>
        <fullName evidence="11">Right-handed parallel beta-helix repeat-containing protein</fullName>
    </submittedName>
</protein>
<evidence type="ECO:0000259" key="8">
    <source>
        <dbReference type="Pfam" id="PF13229"/>
    </source>
</evidence>
<evidence type="ECO:0000256" key="5">
    <source>
        <dbReference type="ARBA" id="ARBA00022801"/>
    </source>
</evidence>
<dbReference type="Pfam" id="PF23764">
    <property type="entry name" value="Beta-barrel_GLAA-B_II"/>
    <property type="match status" value="1"/>
</dbReference>
<dbReference type="SUPFAM" id="SSF51126">
    <property type="entry name" value="Pectin lyase-like"/>
    <property type="match status" value="1"/>
</dbReference>
<feature type="domain" description="Right handed beta helix" evidence="8">
    <location>
        <begin position="416"/>
        <end position="542"/>
    </location>
</feature>
<dbReference type="RefSeq" id="WP_194451206.1">
    <property type="nucleotide sequence ID" value="NZ_CP063849.1"/>
</dbReference>
<dbReference type="SMART" id="SM00710">
    <property type="entry name" value="PbH1"/>
    <property type="match status" value="5"/>
</dbReference>
<evidence type="ECO:0000259" key="9">
    <source>
        <dbReference type="Pfam" id="PF23763"/>
    </source>
</evidence>
<evidence type="ECO:0000313" key="12">
    <source>
        <dbReference type="Proteomes" id="UP000593892"/>
    </source>
</evidence>
<dbReference type="InterPro" id="IPR011050">
    <property type="entry name" value="Pectin_lyase_fold/virulence"/>
</dbReference>
<evidence type="ECO:0000259" key="10">
    <source>
        <dbReference type="Pfam" id="PF23764"/>
    </source>
</evidence>
<evidence type="ECO:0000256" key="4">
    <source>
        <dbReference type="ARBA" id="ARBA00022737"/>
    </source>
</evidence>
<dbReference type="InterPro" id="IPR057275">
    <property type="entry name" value="Beta-barrel_GLAA-B_I"/>
</dbReference>
<organism evidence="11 12">
    <name type="scientific">Paludibaculum fermentans</name>
    <dbReference type="NCBI Taxonomy" id="1473598"/>
    <lineage>
        <taxon>Bacteria</taxon>
        <taxon>Pseudomonadati</taxon>
        <taxon>Acidobacteriota</taxon>
        <taxon>Terriglobia</taxon>
        <taxon>Bryobacterales</taxon>
        <taxon>Bryobacteraceae</taxon>
        <taxon>Paludibaculum</taxon>
    </lineage>
</organism>
<dbReference type="EMBL" id="CP063849">
    <property type="protein sequence ID" value="QOY89544.1"/>
    <property type="molecule type" value="Genomic_DNA"/>
</dbReference>
<evidence type="ECO:0000256" key="1">
    <source>
        <dbReference type="ARBA" id="ARBA00001255"/>
    </source>
</evidence>
<evidence type="ECO:0000313" key="11">
    <source>
        <dbReference type="EMBL" id="QOY89544.1"/>
    </source>
</evidence>
<evidence type="ECO:0000256" key="3">
    <source>
        <dbReference type="ARBA" id="ARBA00022729"/>
    </source>
</evidence>
<dbReference type="AlphaFoldDB" id="A0A7S7SLN3"/>
<sequence>MHLKTCSLLAALCLVPAIHAQGVIDISAFGAKPGSGADATPAVRAALDACRKTKAAKLVFSEGQYDFWPTHASEKYLFVSNNDEGLKRIVFDLSGFNGLEIDGRGARFVFHRGVNPFLLDHSRNITIRNLSIDWKRTFHSEAKIVAVGKDTADLSITDAFPFKLENGLLVFTGEDKEVVPFQNVLEFDPVKRETAYMARDYWTGQNLPATALGPGQVRVRISKFEGTPGNTLVFGAAYRNFPAFTVTDSENFKLLSVSIYHCGAMGVIAQRSRDIDLDHVRVTPAPGSGRVVSITADATHFVNCSGRIVMTNCLFENQKDDATNIHGIYAQITAKLPDGELEAKLVHPQQRGFDFLVAGMKVELVHGPSMITYSEAVVQTVDRRNSEYTRFRLTTPLPAELKVGDAVAAAGPYPDVVIRNCTIRGNRARGLLLGSRGKILIEDNTFHTAGAAILLEGDARYWFEQAGVRDLVIRRNRFEDCNYGVWGKAVIEVAAGIDPKERAHNGYNRNIVVEENLFRQFDTNPIVSAYSVDGLKVRKNRLEKSTAYPARNPGSKPFEITDSVHVEIEDQ</sequence>
<keyword evidence="4" id="KW-0677">Repeat</keyword>
<keyword evidence="12" id="KW-1185">Reference proteome</keyword>
<comment type="catalytic activity">
    <reaction evidence="2">
        <text>Hydrolysis of terminal, non-reducing branched (1-&gt;3)-alpha-D-galactosidic residues, producing free D-galactose.</text>
        <dbReference type="EC" id="3.2.1.n1"/>
    </reaction>
</comment>
<reference evidence="11 12" key="1">
    <citation type="submission" date="2020-10" db="EMBL/GenBank/DDBJ databases">
        <title>Complete genome sequence of Paludibaculum fermentans P105T, a facultatively anaerobic acidobacterium capable of dissimilatory Fe(III) reduction.</title>
        <authorList>
            <person name="Dedysh S.N."/>
            <person name="Beletsky A.V."/>
            <person name="Kulichevskaya I.S."/>
            <person name="Mardanov A.V."/>
            <person name="Ravin N.V."/>
        </authorList>
    </citation>
    <scope>NUCLEOTIDE SEQUENCE [LARGE SCALE GENOMIC DNA]</scope>
    <source>
        <strain evidence="11 12">P105</strain>
    </source>
</reference>
<keyword evidence="6" id="KW-0326">Glycosidase</keyword>
<keyword evidence="3 7" id="KW-0732">Signal</keyword>
<dbReference type="GO" id="GO:0004557">
    <property type="term" value="F:alpha-galactosidase activity"/>
    <property type="evidence" value="ECO:0007669"/>
    <property type="project" value="UniProtKB-EC"/>
</dbReference>
<feature type="domain" description="GLAA-B beta-barrel" evidence="9">
    <location>
        <begin position="140"/>
        <end position="222"/>
    </location>
</feature>
<evidence type="ECO:0000256" key="7">
    <source>
        <dbReference type="SAM" id="SignalP"/>
    </source>
</evidence>
<evidence type="ECO:0000256" key="2">
    <source>
        <dbReference type="ARBA" id="ARBA00001271"/>
    </source>
</evidence>
<dbReference type="InterPro" id="IPR056441">
    <property type="entry name" value="Beta-barrel_GLAA-B_II"/>
</dbReference>
<evidence type="ECO:0000256" key="6">
    <source>
        <dbReference type="ARBA" id="ARBA00023295"/>
    </source>
</evidence>
<feature type="signal peptide" evidence="7">
    <location>
        <begin position="1"/>
        <end position="20"/>
    </location>
</feature>
<dbReference type="Proteomes" id="UP000593892">
    <property type="component" value="Chromosome"/>
</dbReference>
<comment type="catalytic activity">
    <reaction evidence="1">
        <text>Hydrolysis of terminal, non-reducing alpha-D-galactose residues in alpha-D-galactosides, including galactose oligosaccharides, galactomannans and galactolipids.</text>
        <dbReference type="EC" id="3.2.1.22"/>
    </reaction>
</comment>
<feature type="domain" description="GLAA-B beta-barrel" evidence="10">
    <location>
        <begin position="341"/>
        <end position="407"/>
    </location>
</feature>
<accession>A0A7S7SLN3</accession>
<dbReference type="KEGG" id="pfer:IRI77_06215"/>
<dbReference type="Pfam" id="PF23763">
    <property type="entry name" value="Beta-barrel_GLAA-B_I"/>
    <property type="match status" value="1"/>
</dbReference>
<dbReference type="InterPro" id="IPR012334">
    <property type="entry name" value="Pectin_lyas_fold"/>
</dbReference>
<dbReference type="InterPro" id="IPR039448">
    <property type="entry name" value="Beta_helix"/>
</dbReference>
<proteinExistence type="predicted"/>
<dbReference type="InterPro" id="IPR006626">
    <property type="entry name" value="PbH1"/>
</dbReference>
<keyword evidence="5" id="KW-0378">Hydrolase</keyword>
<name>A0A7S7SLN3_PALFE</name>